<dbReference type="RefSeq" id="WP_216127680.1">
    <property type="nucleotide sequence ID" value="NZ_CP064782.1"/>
</dbReference>
<evidence type="ECO:0000256" key="6">
    <source>
        <dbReference type="ARBA" id="ARBA00023163"/>
    </source>
</evidence>
<dbReference type="InterPro" id="IPR025943">
    <property type="entry name" value="Sigma_54_int_dom_ATP-bd_2"/>
</dbReference>
<keyword evidence="2" id="KW-0067">ATP-binding</keyword>
<dbReference type="InterPro" id="IPR003018">
    <property type="entry name" value="GAF"/>
</dbReference>
<dbReference type="SMART" id="SM00065">
    <property type="entry name" value="GAF"/>
    <property type="match status" value="1"/>
</dbReference>
<dbReference type="InterPro" id="IPR002078">
    <property type="entry name" value="Sigma_54_int"/>
</dbReference>
<dbReference type="PROSITE" id="PS50045">
    <property type="entry name" value="SIGMA54_INTERACT_4"/>
    <property type="match status" value="1"/>
</dbReference>
<dbReference type="PANTHER" id="PTHR32071">
    <property type="entry name" value="TRANSCRIPTIONAL REGULATORY PROTEIN"/>
    <property type="match status" value="1"/>
</dbReference>
<dbReference type="AlphaFoldDB" id="A0A975XUX9"/>
<evidence type="ECO:0000256" key="7">
    <source>
        <dbReference type="SAM" id="MobiDB-lite"/>
    </source>
</evidence>
<dbReference type="EMBL" id="CP064782">
    <property type="protein sequence ID" value="QWT49276.1"/>
    <property type="molecule type" value="Genomic_DNA"/>
</dbReference>
<reference evidence="9" key="1">
    <citation type="submission" date="2020-11" db="EMBL/GenBank/DDBJ databases">
        <title>Azospira inquinata sp. nov.</title>
        <authorList>
            <person name="Moe W.M."/>
            <person name="Mikes M.C."/>
        </authorList>
    </citation>
    <scope>NUCLEOTIDE SEQUENCE</scope>
    <source>
        <strain evidence="9">Azo-3</strain>
    </source>
</reference>
<proteinExistence type="predicted"/>
<feature type="domain" description="Sigma-54 factor interaction" evidence="8">
    <location>
        <begin position="225"/>
        <end position="454"/>
    </location>
</feature>
<dbReference type="InterPro" id="IPR025944">
    <property type="entry name" value="Sigma_54_int_dom_CS"/>
</dbReference>
<keyword evidence="3" id="KW-0805">Transcription regulation</keyword>
<dbReference type="FunFam" id="1.10.8.60:FF:000014">
    <property type="entry name" value="DNA-binding transcriptional regulator NtrC"/>
    <property type="match status" value="1"/>
</dbReference>
<keyword evidence="6" id="KW-0804">Transcription</keyword>
<keyword evidence="1" id="KW-0547">Nucleotide-binding</keyword>
<keyword evidence="4" id="KW-0238">DNA-binding</keyword>
<evidence type="ECO:0000256" key="3">
    <source>
        <dbReference type="ARBA" id="ARBA00023015"/>
    </source>
</evidence>
<dbReference type="KEGG" id="aiq:Azoinq_01250"/>
<evidence type="ECO:0000313" key="9">
    <source>
        <dbReference type="EMBL" id="QWT49276.1"/>
    </source>
</evidence>
<evidence type="ECO:0000256" key="1">
    <source>
        <dbReference type="ARBA" id="ARBA00022741"/>
    </source>
</evidence>
<gene>
    <name evidence="9" type="ORF">Azoinq_01250</name>
</gene>
<dbReference type="FunFam" id="3.40.50.300:FF:000006">
    <property type="entry name" value="DNA-binding transcriptional regulator NtrC"/>
    <property type="match status" value="1"/>
</dbReference>
<evidence type="ECO:0000313" key="10">
    <source>
        <dbReference type="Proteomes" id="UP000683428"/>
    </source>
</evidence>
<name>A0A975XUX9_9RHOO</name>
<dbReference type="CDD" id="cd00009">
    <property type="entry name" value="AAA"/>
    <property type="match status" value="1"/>
</dbReference>
<dbReference type="GO" id="GO:0006355">
    <property type="term" value="P:regulation of DNA-templated transcription"/>
    <property type="evidence" value="ECO:0007669"/>
    <property type="project" value="InterPro"/>
</dbReference>
<dbReference type="Pfam" id="PF01590">
    <property type="entry name" value="GAF"/>
    <property type="match status" value="1"/>
</dbReference>
<dbReference type="Pfam" id="PF25601">
    <property type="entry name" value="AAA_lid_14"/>
    <property type="match status" value="1"/>
</dbReference>
<protein>
    <submittedName>
        <fullName evidence="9">Sigma 54-interacting transcriptional regulator</fullName>
    </submittedName>
</protein>
<dbReference type="Proteomes" id="UP000683428">
    <property type="component" value="Chromosome"/>
</dbReference>
<evidence type="ECO:0000256" key="2">
    <source>
        <dbReference type="ARBA" id="ARBA00022840"/>
    </source>
</evidence>
<dbReference type="GO" id="GO:0005524">
    <property type="term" value="F:ATP binding"/>
    <property type="evidence" value="ECO:0007669"/>
    <property type="project" value="UniProtKB-KW"/>
</dbReference>
<dbReference type="PANTHER" id="PTHR32071:SF122">
    <property type="entry name" value="SIGMA FACTOR"/>
    <property type="match status" value="1"/>
</dbReference>
<evidence type="ECO:0000259" key="8">
    <source>
        <dbReference type="PROSITE" id="PS50045"/>
    </source>
</evidence>
<dbReference type="InterPro" id="IPR002197">
    <property type="entry name" value="HTH_Fis"/>
</dbReference>
<dbReference type="InterPro" id="IPR003593">
    <property type="entry name" value="AAA+_ATPase"/>
</dbReference>
<dbReference type="GO" id="GO:0043565">
    <property type="term" value="F:sequence-specific DNA binding"/>
    <property type="evidence" value="ECO:0007669"/>
    <property type="project" value="InterPro"/>
</dbReference>
<accession>A0A975XUX9</accession>
<organism evidence="9 10">
    <name type="scientific">Azospira inquinata</name>
    <dbReference type="NCBI Taxonomy" id="2785627"/>
    <lineage>
        <taxon>Bacteria</taxon>
        <taxon>Pseudomonadati</taxon>
        <taxon>Pseudomonadota</taxon>
        <taxon>Betaproteobacteria</taxon>
        <taxon>Rhodocyclales</taxon>
        <taxon>Rhodocyclaceae</taxon>
        <taxon>Azospira</taxon>
    </lineage>
</organism>
<dbReference type="Pfam" id="PF00158">
    <property type="entry name" value="Sigma54_activat"/>
    <property type="match status" value="1"/>
</dbReference>
<feature type="region of interest" description="Disordered" evidence="7">
    <location>
        <begin position="1"/>
        <end position="20"/>
    </location>
</feature>
<keyword evidence="5" id="KW-0010">Activator</keyword>
<evidence type="ECO:0000256" key="4">
    <source>
        <dbReference type="ARBA" id="ARBA00023125"/>
    </source>
</evidence>
<dbReference type="PROSITE" id="PS00675">
    <property type="entry name" value="SIGMA54_INTERACT_1"/>
    <property type="match status" value="1"/>
</dbReference>
<dbReference type="InterPro" id="IPR058031">
    <property type="entry name" value="AAA_lid_NorR"/>
</dbReference>
<dbReference type="PROSITE" id="PS00688">
    <property type="entry name" value="SIGMA54_INTERACT_3"/>
    <property type="match status" value="1"/>
</dbReference>
<keyword evidence="10" id="KW-1185">Reference proteome</keyword>
<dbReference type="SMART" id="SM00382">
    <property type="entry name" value="AAA"/>
    <property type="match status" value="1"/>
</dbReference>
<dbReference type="PROSITE" id="PS00676">
    <property type="entry name" value="SIGMA54_INTERACT_2"/>
    <property type="match status" value="1"/>
</dbReference>
<dbReference type="Pfam" id="PF02954">
    <property type="entry name" value="HTH_8"/>
    <property type="match status" value="1"/>
</dbReference>
<sequence>MSDNPAPTERPDPPDPARLPGGLCKRELSECRVGLLPLLSDLTHLVSGQGDLSEIMASVLGMMKRHMNIVRGMINLFEPDSGLISIHDSFGLSEEEAARGVYRLGEGVTGRVVERGEPIIVAKVREEPLFLNRTGLNRQARDQDHSFLCVPILRGRKVLGTISAERRYDNARLLNLDVKILTILAASAAQAIELYLLKHVRQVALENENRRLRQELKARFKPSNIIGNSAPMREVYRLIEKLTRSKTTVLILGESGVGKELVASAIHYNSANSQGPFVKFNCAALPESVIESELFGHEKGAFTGAVGQRRGRFEAADGGSIFLDEIGELSLPMQAKLLRVLQERSFERVGGNTPVQVDIRILAATNRDLEAMVEEGKFREDLFYRLNVFPLSIPPLRERGTDIIALAEHFAVQIAEEMSLEPLRIATPALNLLMSYRWPGNVRELENVIERAILLTEDSVIQEDHLPKALQLVELGEGNGAGPLENRVAAMEMGMIVDSLKSTHGNISKTADQLGLTRRMLRLRMAKYGLEYKVFRRGGEGTDG</sequence>
<dbReference type="InterPro" id="IPR025662">
    <property type="entry name" value="Sigma_54_int_dom_ATP-bd_1"/>
</dbReference>
<evidence type="ECO:0000256" key="5">
    <source>
        <dbReference type="ARBA" id="ARBA00023159"/>
    </source>
</evidence>